<name>A0ABX8NE22_9PSED</name>
<proteinExistence type="predicted"/>
<dbReference type="RefSeq" id="WP_217843153.1">
    <property type="nucleotide sequence ID" value="NZ_CP077076.1"/>
</dbReference>
<organism evidence="2 3">
    <name type="scientific">Pseudomonas fakonensis</name>
    <dbReference type="NCBI Taxonomy" id="2842355"/>
    <lineage>
        <taxon>Bacteria</taxon>
        <taxon>Pseudomonadati</taxon>
        <taxon>Pseudomonadota</taxon>
        <taxon>Gammaproteobacteria</taxon>
        <taxon>Pseudomonadales</taxon>
        <taxon>Pseudomonadaceae</taxon>
        <taxon>Pseudomonas</taxon>
    </lineage>
</organism>
<evidence type="ECO:0000313" key="2">
    <source>
        <dbReference type="EMBL" id="QXH53758.1"/>
    </source>
</evidence>
<evidence type="ECO:0000259" key="1">
    <source>
        <dbReference type="PROSITE" id="PS51186"/>
    </source>
</evidence>
<dbReference type="Pfam" id="PF13508">
    <property type="entry name" value="Acetyltransf_7"/>
    <property type="match status" value="1"/>
</dbReference>
<dbReference type="PANTHER" id="PTHR43617:SF35">
    <property type="entry name" value="[RIBOSOMAL PROTEIN BS18]-ALANINE N-ACETYLTRANSFERASE"/>
    <property type="match status" value="1"/>
</dbReference>
<gene>
    <name evidence="2" type="ORF">KSS94_11815</name>
</gene>
<protein>
    <submittedName>
        <fullName evidence="2">GNAT family N-acetyltransferase</fullName>
    </submittedName>
</protein>
<dbReference type="PANTHER" id="PTHR43617">
    <property type="entry name" value="L-AMINO ACID N-ACETYLTRANSFERASE"/>
    <property type="match status" value="1"/>
</dbReference>
<accession>A0ABX8NE22</accession>
<sequence>MAAKTGPSALIGWLNASQTHRVIPDLRPQVGDDAAFLRELFVSRRWQETLAAPGWNDQQRLAFLHSQADLQQQHYARHYADAAFMIIEQRGQPIGRLCVLCAEQEVRLVDVALLPAYQQQGFGSALLDAVLALADSTGKPCTLSVEPFSPARRLYERAGFEALALQGPYLQMRRVSRQPQVTGGLAMDD</sequence>
<dbReference type="InterPro" id="IPR000182">
    <property type="entry name" value="GNAT_dom"/>
</dbReference>
<dbReference type="InterPro" id="IPR050276">
    <property type="entry name" value="MshD_Acetyltransferase"/>
</dbReference>
<dbReference type="PROSITE" id="PS51186">
    <property type="entry name" value="GNAT"/>
    <property type="match status" value="1"/>
</dbReference>
<evidence type="ECO:0000313" key="3">
    <source>
        <dbReference type="Proteomes" id="UP001046350"/>
    </source>
</evidence>
<keyword evidence="3" id="KW-1185">Reference proteome</keyword>
<dbReference type="EMBL" id="CP077076">
    <property type="protein sequence ID" value="QXH53758.1"/>
    <property type="molecule type" value="Genomic_DNA"/>
</dbReference>
<dbReference type="Proteomes" id="UP001046350">
    <property type="component" value="Chromosome"/>
</dbReference>
<feature type="domain" description="N-acetyltransferase" evidence="1">
    <location>
        <begin position="21"/>
        <end position="177"/>
    </location>
</feature>
<reference evidence="2" key="1">
    <citation type="journal article" date="2021" name="Microorganisms">
        <title>The Ever-Expanding Pseudomonas Genus: Description of 43 New Species and Partition of the Pseudomonas putida Group.</title>
        <authorList>
            <person name="Girard L."/>
            <person name="Lood C."/>
            <person name="Hofte M."/>
            <person name="Vandamme P."/>
            <person name="Rokni-Zadeh H."/>
            <person name="van Noort V."/>
            <person name="Lavigne R."/>
            <person name="De Mot R."/>
        </authorList>
    </citation>
    <scope>NUCLEOTIDE SEQUENCE</scope>
    <source>
        <strain evidence="2">COW40</strain>
    </source>
</reference>